<feature type="region of interest" description="Disordered" evidence="1">
    <location>
        <begin position="48"/>
        <end position="80"/>
    </location>
</feature>
<organism evidence="2 3">
    <name type="scientific">Saguinus oedipus</name>
    <name type="common">Cotton-top tamarin</name>
    <name type="synonym">Oedipomidas oedipus</name>
    <dbReference type="NCBI Taxonomy" id="9490"/>
    <lineage>
        <taxon>Eukaryota</taxon>
        <taxon>Metazoa</taxon>
        <taxon>Chordata</taxon>
        <taxon>Craniata</taxon>
        <taxon>Vertebrata</taxon>
        <taxon>Euteleostomi</taxon>
        <taxon>Mammalia</taxon>
        <taxon>Eutheria</taxon>
        <taxon>Euarchontoglires</taxon>
        <taxon>Primates</taxon>
        <taxon>Haplorrhini</taxon>
        <taxon>Platyrrhini</taxon>
        <taxon>Cebidae</taxon>
        <taxon>Callitrichinae</taxon>
        <taxon>Saguinus</taxon>
    </lineage>
</organism>
<dbReference type="EMBL" id="JASSZA010000200">
    <property type="protein sequence ID" value="KAK2081561.1"/>
    <property type="molecule type" value="Genomic_DNA"/>
</dbReference>
<feature type="compositionally biased region" description="Polar residues" evidence="1">
    <location>
        <begin position="54"/>
        <end position="80"/>
    </location>
</feature>
<sequence>MDTTLVFPSPPVTWACQISRVLCTPKPRSPLRNKVFIPILHHHLQQDGQMGIGQCSQTSSIPQKPQTNKSAYNSYSWGAN</sequence>
<protein>
    <submittedName>
        <fullName evidence="2">Uncharacterized protein</fullName>
    </submittedName>
</protein>
<comment type="caution">
    <text evidence="2">The sequence shown here is derived from an EMBL/GenBank/DDBJ whole genome shotgun (WGS) entry which is preliminary data.</text>
</comment>
<name>A0ABQ9TA30_SAGOE</name>
<evidence type="ECO:0000313" key="3">
    <source>
        <dbReference type="Proteomes" id="UP001266305"/>
    </source>
</evidence>
<keyword evidence="3" id="KW-1185">Reference proteome</keyword>
<evidence type="ECO:0000313" key="2">
    <source>
        <dbReference type="EMBL" id="KAK2081561.1"/>
    </source>
</evidence>
<accession>A0ABQ9TA30</accession>
<proteinExistence type="predicted"/>
<evidence type="ECO:0000256" key="1">
    <source>
        <dbReference type="SAM" id="MobiDB-lite"/>
    </source>
</evidence>
<dbReference type="Proteomes" id="UP001266305">
    <property type="component" value="Unassembled WGS sequence"/>
</dbReference>
<reference evidence="2 3" key="1">
    <citation type="submission" date="2023-05" db="EMBL/GenBank/DDBJ databases">
        <title>B98-5 Cell Line De Novo Hybrid Assembly: An Optical Mapping Approach.</title>
        <authorList>
            <person name="Kananen K."/>
            <person name="Auerbach J.A."/>
            <person name="Kautto E."/>
            <person name="Blachly J.S."/>
        </authorList>
    </citation>
    <scope>NUCLEOTIDE SEQUENCE [LARGE SCALE GENOMIC DNA]</scope>
    <source>
        <strain evidence="2">B95-8</strain>
        <tissue evidence="2">Cell line</tissue>
    </source>
</reference>
<gene>
    <name evidence="2" type="ORF">P7K49_039538</name>
</gene>